<feature type="domain" description="Fibronectin type-III" evidence="13">
    <location>
        <begin position="658"/>
        <end position="753"/>
    </location>
</feature>
<dbReference type="Proteomes" id="UP001307889">
    <property type="component" value="Chromosome 6"/>
</dbReference>
<dbReference type="PRINTS" id="PR00014">
    <property type="entry name" value="FNTYPEIII"/>
</dbReference>
<keyword evidence="7" id="KW-1015">Disulfide bond</keyword>
<keyword evidence="5 10" id="KW-1133">Transmembrane helix</keyword>
<evidence type="ECO:0000256" key="9">
    <source>
        <dbReference type="SAM" id="MobiDB-lite"/>
    </source>
</evidence>
<dbReference type="SMART" id="SM00060">
    <property type="entry name" value="FN3"/>
    <property type="match status" value="6"/>
</dbReference>
<accession>A0ABN7AWE3</accession>
<reference evidence="14 15" key="1">
    <citation type="submission" date="2023-09" db="EMBL/GenBank/DDBJ databases">
        <title>Nesidiocoris tenuis whole genome shotgun sequence.</title>
        <authorList>
            <person name="Shibata T."/>
            <person name="Shimoda M."/>
            <person name="Kobayashi T."/>
            <person name="Uehara T."/>
        </authorList>
    </citation>
    <scope>NUCLEOTIDE SEQUENCE [LARGE SCALE GENOMIC DNA]</scope>
    <source>
        <strain evidence="14 15">Japan</strain>
    </source>
</reference>
<feature type="chain" id="PRO_5045238306" evidence="11">
    <location>
        <begin position="32"/>
        <end position="1450"/>
    </location>
</feature>
<feature type="domain" description="Ig-like" evidence="12">
    <location>
        <begin position="343"/>
        <end position="429"/>
    </location>
</feature>
<dbReference type="InterPro" id="IPR013098">
    <property type="entry name" value="Ig_I-set"/>
</dbReference>
<feature type="domain" description="Fibronectin type-III" evidence="13">
    <location>
        <begin position="760"/>
        <end position="853"/>
    </location>
</feature>
<proteinExistence type="inferred from homology"/>
<evidence type="ECO:0000256" key="1">
    <source>
        <dbReference type="ARBA" id="ARBA00004479"/>
    </source>
</evidence>
<evidence type="ECO:0000256" key="8">
    <source>
        <dbReference type="ARBA" id="ARBA00023180"/>
    </source>
</evidence>
<dbReference type="Gene3D" id="2.60.40.10">
    <property type="entry name" value="Immunoglobulins"/>
    <property type="match status" value="10"/>
</dbReference>
<dbReference type="InterPro" id="IPR036116">
    <property type="entry name" value="FN3_sf"/>
</dbReference>
<dbReference type="SUPFAM" id="SSF48726">
    <property type="entry name" value="Immunoglobulin"/>
    <property type="match status" value="4"/>
</dbReference>
<dbReference type="SMART" id="SM00408">
    <property type="entry name" value="IGc2"/>
    <property type="match status" value="3"/>
</dbReference>
<keyword evidence="15" id="KW-1185">Reference proteome</keyword>
<evidence type="ECO:0000256" key="2">
    <source>
        <dbReference type="ARBA" id="ARBA00009588"/>
    </source>
</evidence>
<evidence type="ECO:0000256" key="6">
    <source>
        <dbReference type="ARBA" id="ARBA00023136"/>
    </source>
</evidence>
<dbReference type="SMART" id="SM00409">
    <property type="entry name" value="IG"/>
    <property type="match status" value="4"/>
</dbReference>
<protein>
    <submittedName>
        <fullName evidence="14">Neogenin C-terminus</fullName>
    </submittedName>
</protein>
<comment type="similarity">
    <text evidence="2">Belongs to the immunoglobulin superfamily. DCC family.</text>
</comment>
<sequence length="1450" mass="159349">MSPFALTLYFFPRSELFTFLFLAVVCQFIRADGKSRDSGIWFSREPEDVIVVAGSSAILHCVAATSDPNATPVILWRDRDNQIIDFRSETHMSQLSNGSLYISSVLGRAPETLEKGSGLEERFSCMASVESIGRIVSRWASVNIARLPPLTHEPQSLHVYPGQTAHFSCRSEDAVPQPTTLWLKDQRPITHDETRMVLLPTGSLEIDDVQHSDTGVYQCNLTSLDGFRLSNLAYLTVSQDIEGAAREMPPEFIATPKNTIALEGSTVTLDCAANGNPPPWIHWLKDGRTLDMALLDSRYSKIGTGSLQIANIVEADNGDYQCRAENREDSVDTQASLFVQVAPRFIKKPVSKSVAIKHDEELVCEVFASPEPKVYWLKNGDPISSNNEYLTKVNGNNLRILGVMELDYGIFQCVASNPAGNIQSAALLTVTKEDVESKNESMPTEKRPTLESSPIPEVGRSSTGAPRDLEASVVKPQFVTLKWKPPALSHGEILRYSVFYKERDSERERVVDTSRSRLEEANVSNLRPNTTYSFRVAAITVAGIGFPSDPLVVTTRSELRVPGSPLNVKAEPFTNQIIVSWSPPLVTNGKIQLYKLYYYEYEVSEEHHIETEATSYTLIGLKSYTEYFIWVTAYNHNGAGSNSEQITVRTLSDVPSEPPTNVTVDAVSSTSVIVKWEPPPPEGCNGAITGYKLRYRMRDKKGRSTTVTTAGNKRSHEISNLEKGSVYIVRIWAMTINGTGPPTDWFTIETYEKDLDETTVPDEPSDMKAKANSDSITVQWSPPKNTNTIVRDYVITWGKGFPDEYMEHLDGKAKYHVIKNLEPNSEYVISLRAHNNRGDGPPVYENVRTRAPSHEDLGDAPLLPPVGLKANVVSPTSIVLFWSDASFSPDQRATDGRYYVVRYNQFHHAAANTHYRFHNSTVLSYMIDDLKPFTQYEFVVRVVKGNRESPWSMMAANTTWEALPSSPPSDVTVMNMENNPGTVLLSWQRPKNPNGLITGYIVSFTTDLQSRDSDWATESVTGDKMVLTIKALSLSTTYYFHVKAKNRKGYSMSSPVVSVTTPSAGFGGIAELGNPKVKGAISPTTLMYIVIVASSVLVTGVAIGLVLLCCRKTPEASPERSKVGYTKANKPGISSLKPPDLWIHHDQMELKNLEKNQEHRTSTGTIPRSTLGGGDTPPPDGTGTLEKTRHIGPDHHHRDYATSYVGSQCQPLLMPQERTSTLRRGSKQKPITLPIDNTHFREPVATATPVGGNIGTTQVNVSAGPPNIVPNSGTIITPTIGIVEPRPIYPHPRPPQYNLSRVHVTVDASGAEDPYGMQSAASTGYECVQPPASQSNYGSSEGAKRLQGHPLKSFSVPAPPPQSAPTTPQQKHIVAVRAQASSPYKKAGSTSYAGGSSTSPLPAKAKVGAPIDDLPRIQASYSTEELNQEMANLEGLMKDLNAITASEFQC</sequence>
<evidence type="ECO:0000256" key="4">
    <source>
        <dbReference type="ARBA" id="ARBA00022737"/>
    </source>
</evidence>
<dbReference type="InterPro" id="IPR007110">
    <property type="entry name" value="Ig-like_dom"/>
</dbReference>
<dbReference type="CDD" id="cd00063">
    <property type="entry name" value="FN3"/>
    <property type="match status" value="6"/>
</dbReference>
<dbReference type="InterPro" id="IPR010560">
    <property type="entry name" value="Neogenin_C"/>
</dbReference>
<evidence type="ECO:0000259" key="12">
    <source>
        <dbReference type="PROSITE" id="PS50835"/>
    </source>
</evidence>
<evidence type="ECO:0000256" key="3">
    <source>
        <dbReference type="ARBA" id="ARBA00022692"/>
    </source>
</evidence>
<dbReference type="EMBL" id="AP028914">
    <property type="protein sequence ID" value="BES95191.1"/>
    <property type="molecule type" value="Genomic_DNA"/>
</dbReference>
<dbReference type="InterPro" id="IPR003961">
    <property type="entry name" value="FN3_dom"/>
</dbReference>
<evidence type="ECO:0000313" key="15">
    <source>
        <dbReference type="Proteomes" id="UP001307889"/>
    </source>
</evidence>
<keyword evidence="3 10" id="KW-0812">Transmembrane</keyword>
<keyword evidence="11" id="KW-0732">Signal</keyword>
<feature type="transmembrane region" description="Helical" evidence="10">
    <location>
        <begin position="1086"/>
        <end position="1110"/>
    </location>
</feature>
<feature type="region of interest" description="Disordered" evidence="9">
    <location>
        <begin position="1155"/>
        <end position="1185"/>
    </location>
</feature>
<feature type="signal peptide" evidence="11">
    <location>
        <begin position="1"/>
        <end position="31"/>
    </location>
</feature>
<name>A0ABN7AWE3_9HEMI</name>
<dbReference type="InterPro" id="IPR013783">
    <property type="entry name" value="Ig-like_fold"/>
</dbReference>
<feature type="domain" description="Fibronectin type-III" evidence="13">
    <location>
        <begin position="967"/>
        <end position="1064"/>
    </location>
</feature>
<feature type="region of interest" description="Disordered" evidence="9">
    <location>
        <begin position="1326"/>
        <end position="1345"/>
    </location>
</feature>
<feature type="domain" description="Ig-like" evidence="12">
    <location>
        <begin position="148"/>
        <end position="236"/>
    </location>
</feature>
<feature type="domain" description="Ig-like" evidence="12">
    <location>
        <begin position="250"/>
        <end position="338"/>
    </location>
</feature>
<feature type="domain" description="Fibronectin type-III" evidence="13">
    <location>
        <begin position="864"/>
        <end position="962"/>
    </location>
</feature>
<evidence type="ECO:0000256" key="10">
    <source>
        <dbReference type="SAM" id="Phobius"/>
    </source>
</evidence>
<dbReference type="PANTHER" id="PTHR44170">
    <property type="entry name" value="PROTEIN SIDEKICK"/>
    <property type="match status" value="1"/>
</dbReference>
<dbReference type="Pfam" id="PF13927">
    <property type="entry name" value="Ig_3"/>
    <property type="match status" value="2"/>
</dbReference>
<dbReference type="Pfam" id="PF06583">
    <property type="entry name" value="Neogenin_C"/>
    <property type="match status" value="1"/>
</dbReference>
<dbReference type="PROSITE" id="PS50853">
    <property type="entry name" value="FN3"/>
    <property type="match status" value="6"/>
</dbReference>
<dbReference type="Pfam" id="PF07679">
    <property type="entry name" value="I-set"/>
    <property type="match status" value="1"/>
</dbReference>
<keyword evidence="4" id="KW-0677">Repeat</keyword>
<evidence type="ECO:0000256" key="5">
    <source>
        <dbReference type="ARBA" id="ARBA00022989"/>
    </source>
</evidence>
<keyword evidence="6 10" id="KW-0472">Membrane</keyword>
<dbReference type="InterPro" id="IPR003598">
    <property type="entry name" value="Ig_sub2"/>
</dbReference>
<dbReference type="PROSITE" id="PS50835">
    <property type="entry name" value="IG_LIKE"/>
    <property type="match status" value="3"/>
</dbReference>
<feature type="region of interest" description="Disordered" evidence="9">
    <location>
        <begin position="1350"/>
        <end position="1403"/>
    </location>
</feature>
<dbReference type="PANTHER" id="PTHR44170:SF54">
    <property type="entry name" value="FI24025P1"/>
    <property type="match status" value="1"/>
</dbReference>
<feature type="region of interest" description="Disordered" evidence="9">
    <location>
        <begin position="434"/>
        <end position="467"/>
    </location>
</feature>
<dbReference type="SUPFAM" id="SSF49265">
    <property type="entry name" value="Fibronectin type III"/>
    <property type="match status" value="4"/>
</dbReference>
<comment type="subcellular location">
    <subcellularLocation>
        <location evidence="1">Membrane</location>
        <topology evidence="1">Single-pass type I membrane protein</topology>
    </subcellularLocation>
</comment>
<evidence type="ECO:0000313" key="14">
    <source>
        <dbReference type="EMBL" id="BES95191.1"/>
    </source>
</evidence>
<dbReference type="InterPro" id="IPR036179">
    <property type="entry name" value="Ig-like_dom_sf"/>
</dbReference>
<feature type="compositionally biased region" description="Low complexity" evidence="9">
    <location>
        <begin position="1387"/>
        <end position="1399"/>
    </location>
</feature>
<keyword evidence="8" id="KW-0325">Glycoprotein</keyword>
<feature type="domain" description="Fibronectin type-III" evidence="13">
    <location>
        <begin position="465"/>
        <end position="558"/>
    </location>
</feature>
<evidence type="ECO:0000256" key="7">
    <source>
        <dbReference type="ARBA" id="ARBA00023157"/>
    </source>
</evidence>
<evidence type="ECO:0000256" key="11">
    <source>
        <dbReference type="SAM" id="SignalP"/>
    </source>
</evidence>
<dbReference type="Pfam" id="PF00041">
    <property type="entry name" value="fn3"/>
    <property type="match status" value="6"/>
</dbReference>
<feature type="compositionally biased region" description="Basic and acidic residues" evidence="9">
    <location>
        <begin position="434"/>
        <end position="449"/>
    </location>
</feature>
<dbReference type="InterPro" id="IPR003599">
    <property type="entry name" value="Ig_sub"/>
</dbReference>
<gene>
    <name evidence="14" type="ORF">NTJ_08000</name>
</gene>
<feature type="domain" description="Fibronectin type-III" evidence="13">
    <location>
        <begin position="562"/>
        <end position="653"/>
    </location>
</feature>
<feature type="region of interest" description="Disordered" evidence="9">
    <location>
        <begin position="756"/>
        <end position="779"/>
    </location>
</feature>
<organism evidence="14 15">
    <name type="scientific">Nesidiocoris tenuis</name>
    <dbReference type="NCBI Taxonomy" id="355587"/>
    <lineage>
        <taxon>Eukaryota</taxon>
        <taxon>Metazoa</taxon>
        <taxon>Ecdysozoa</taxon>
        <taxon>Arthropoda</taxon>
        <taxon>Hexapoda</taxon>
        <taxon>Insecta</taxon>
        <taxon>Pterygota</taxon>
        <taxon>Neoptera</taxon>
        <taxon>Paraneoptera</taxon>
        <taxon>Hemiptera</taxon>
        <taxon>Heteroptera</taxon>
        <taxon>Panheteroptera</taxon>
        <taxon>Cimicomorpha</taxon>
        <taxon>Miridae</taxon>
        <taxon>Dicyphina</taxon>
        <taxon>Nesidiocoris</taxon>
    </lineage>
</organism>
<evidence type="ECO:0000259" key="13">
    <source>
        <dbReference type="PROSITE" id="PS50853"/>
    </source>
</evidence>